<accession>A0ABY5C2R7</accession>
<organism evidence="1 2">
    <name type="scientific">Fructilactobacillus ixorae</name>
    <dbReference type="NCBI Taxonomy" id="1750535"/>
    <lineage>
        <taxon>Bacteria</taxon>
        <taxon>Bacillati</taxon>
        <taxon>Bacillota</taxon>
        <taxon>Bacilli</taxon>
        <taxon>Lactobacillales</taxon>
        <taxon>Lactobacillaceae</taxon>
        <taxon>Fructilactobacillus</taxon>
    </lineage>
</organism>
<evidence type="ECO:0000313" key="1">
    <source>
        <dbReference type="EMBL" id="USS93054.1"/>
    </source>
</evidence>
<sequence>MKDLFLGISLAANAALGYLLLKDTDALNDLSDKFDDLSSKAAAKIDSFTDQAEGKAKQVEGAVKDDPKAKLEGDFENGKGIVKDKLNDAKDALTD</sequence>
<proteinExistence type="predicted"/>
<name>A0ABY5C2R7_9LACO</name>
<dbReference type="EMBL" id="CP097478">
    <property type="protein sequence ID" value="USS93054.1"/>
    <property type="molecule type" value="Genomic_DNA"/>
</dbReference>
<reference evidence="1" key="1">
    <citation type="submission" date="2022-05" db="EMBL/GenBank/DDBJ databases">
        <authorList>
            <person name="Oliphant S.A."/>
            <person name="Watson-Haigh N.S."/>
            <person name="Sumby K.M."/>
            <person name="Gardner J.M."/>
            <person name="Jiranek V."/>
        </authorList>
    </citation>
    <scope>NUCLEOTIDE SEQUENCE</scope>
    <source>
        <strain evidence="1">Ru20-1</strain>
    </source>
</reference>
<evidence type="ECO:0000313" key="2">
    <source>
        <dbReference type="Proteomes" id="UP001057532"/>
    </source>
</evidence>
<keyword evidence="2" id="KW-1185">Reference proteome</keyword>
<protein>
    <submittedName>
        <fullName evidence="1">CsbD family protein</fullName>
    </submittedName>
</protein>
<dbReference type="InterPro" id="IPR036629">
    <property type="entry name" value="YjbJ_sf"/>
</dbReference>
<dbReference type="SUPFAM" id="SSF69047">
    <property type="entry name" value="Hypothetical protein YjbJ"/>
    <property type="match status" value="1"/>
</dbReference>
<dbReference type="Proteomes" id="UP001057532">
    <property type="component" value="Chromosome"/>
</dbReference>
<dbReference type="RefSeq" id="WP_252779821.1">
    <property type="nucleotide sequence ID" value="NZ_CP097478.1"/>
</dbReference>
<gene>
    <name evidence="1" type="ORF">M8332_05515</name>
</gene>